<keyword evidence="4" id="KW-0472">Membrane</keyword>
<dbReference type="Proteomes" id="UP000292120">
    <property type="component" value="Unassembled WGS sequence"/>
</dbReference>
<reference evidence="6 7" key="1">
    <citation type="submission" date="2019-02" db="EMBL/GenBank/DDBJ databases">
        <title>Aquabacterium sp. strain KMB7.</title>
        <authorList>
            <person name="Chen W.-M."/>
        </authorList>
    </citation>
    <scope>NUCLEOTIDE SEQUENCE [LARGE SCALE GENOMIC DNA]</scope>
    <source>
        <strain evidence="6 7">KMB7</strain>
    </source>
</reference>
<evidence type="ECO:0000256" key="2">
    <source>
        <dbReference type="ARBA" id="ARBA00034247"/>
    </source>
</evidence>
<feature type="transmembrane region" description="Helical" evidence="4">
    <location>
        <begin position="298"/>
        <end position="321"/>
    </location>
</feature>
<dbReference type="SUPFAM" id="SSF55073">
    <property type="entry name" value="Nucleotide cyclase"/>
    <property type="match status" value="1"/>
</dbReference>
<keyword evidence="4" id="KW-0812">Transmembrane</keyword>
<dbReference type="InterPro" id="IPR050469">
    <property type="entry name" value="Diguanylate_Cyclase"/>
</dbReference>
<evidence type="ECO:0000259" key="5">
    <source>
        <dbReference type="PROSITE" id="PS50887"/>
    </source>
</evidence>
<dbReference type="CDD" id="cd01949">
    <property type="entry name" value="GGDEF"/>
    <property type="match status" value="1"/>
</dbReference>
<evidence type="ECO:0000313" key="6">
    <source>
        <dbReference type="EMBL" id="TBO34496.1"/>
    </source>
</evidence>
<feature type="domain" description="GGDEF" evidence="5">
    <location>
        <begin position="385"/>
        <end position="522"/>
    </location>
</feature>
<dbReference type="PROSITE" id="PS50887">
    <property type="entry name" value="GGDEF"/>
    <property type="match status" value="1"/>
</dbReference>
<dbReference type="EC" id="2.7.7.65" evidence="1"/>
<dbReference type="InterPro" id="IPR029787">
    <property type="entry name" value="Nucleotide_cyclase"/>
</dbReference>
<feature type="transmembrane region" description="Helical" evidence="4">
    <location>
        <begin position="274"/>
        <end position="292"/>
    </location>
</feature>
<dbReference type="GO" id="GO:0052621">
    <property type="term" value="F:diguanylate cyclase activity"/>
    <property type="evidence" value="ECO:0007669"/>
    <property type="project" value="UniProtKB-EC"/>
</dbReference>
<accession>A0A4V2JG59</accession>
<evidence type="ECO:0000313" key="7">
    <source>
        <dbReference type="Proteomes" id="UP000292120"/>
    </source>
</evidence>
<comment type="caution">
    <text evidence="6">The sequence shown here is derived from an EMBL/GenBank/DDBJ whole genome shotgun (WGS) entry which is preliminary data.</text>
</comment>
<proteinExistence type="predicted"/>
<dbReference type="Pfam" id="PF00990">
    <property type="entry name" value="GGDEF"/>
    <property type="match status" value="1"/>
</dbReference>
<name>A0A4V2JG59_9BURK</name>
<keyword evidence="4" id="KW-1133">Transmembrane helix</keyword>
<dbReference type="PANTHER" id="PTHR45138:SF9">
    <property type="entry name" value="DIGUANYLATE CYCLASE DGCM-RELATED"/>
    <property type="match status" value="1"/>
</dbReference>
<dbReference type="SMART" id="SM00267">
    <property type="entry name" value="GGDEF"/>
    <property type="match status" value="1"/>
</dbReference>
<evidence type="ECO:0000256" key="3">
    <source>
        <dbReference type="SAM" id="MobiDB-lite"/>
    </source>
</evidence>
<dbReference type="InterPro" id="IPR043128">
    <property type="entry name" value="Rev_trsase/Diguanyl_cyclase"/>
</dbReference>
<comment type="catalytic activity">
    <reaction evidence="2">
        <text>2 GTP = 3',3'-c-di-GMP + 2 diphosphate</text>
        <dbReference type="Rhea" id="RHEA:24898"/>
        <dbReference type="ChEBI" id="CHEBI:33019"/>
        <dbReference type="ChEBI" id="CHEBI:37565"/>
        <dbReference type="ChEBI" id="CHEBI:58805"/>
        <dbReference type="EC" id="2.7.7.65"/>
    </reaction>
</comment>
<evidence type="ECO:0000256" key="1">
    <source>
        <dbReference type="ARBA" id="ARBA00012528"/>
    </source>
</evidence>
<sequence>MVPWPLPQPDLPRPRFCRPCPAGSEGFVSLWTLLYCAMNQFYIKGREIGLGTIQRCFPPCSLHCSTGTSLLVMASALLQDPGRHRRAPMNPPARSLDRVLQSSASSGRGDDPSMPLSQGGEALRVATPWAHIDRALEQPAWRLRFEPELEATFESATLGERRAVFVRASQWLPPAMALLILADRFMIPDVWGMAVMVRLVGMAPYALFAHLASQMVMSSMAMQKLQAVGTISAVLLHLCLVLASGSVLAQEYLVASAMHIMYTAAFLRMRLVPGLWTIVGTVGLTFAAQLLLPAPEQSLTIGLPVFLILLSSAVMVVYALFHLEKESRRNHLLTLKQGMIRQDLQDTIQQIEAMARVDALTQLPNKRQFQKHFERTWARLLVDEAPVSVLLIDVDHLADHNAAHGARHGDACLQAVARAIQASLRRPNDFVARTDDDEFMVVLGHTGAEPARVVGERILAASRMLHLDEDQALRHPVRLSLGVSCLPQVSEFDTPEALIAMARHALAGAKRQGGDRMQVSWQERPAP</sequence>
<keyword evidence="7" id="KW-1185">Reference proteome</keyword>
<dbReference type="PANTHER" id="PTHR45138">
    <property type="entry name" value="REGULATORY COMPONENTS OF SENSORY TRANSDUCTION SYSTEM"/>
    <property type="match status" value="1"/>
</dbReference>
<dbReference type="NCBIfam" id="TIGR00254">
    <property type="entry name" value="GGDEF"/>
    <property type="match status" value="1"/>
</dbReference>
<feature type="transmembrane region" description="Helical" evidence="4">
    <location>
        <begin position="193"/>
        <end position="213"/>
    </location>
</feature>
<dbReference type="InterPro" id="IPR000160">
    <property type="entry name" value="GGDEF_dom"/>
</dbReference>
<dbReference type="OrthoDB" id="9813903at2"/>
<dbReference type="AlphaFoldDB" id="A0A4V2JG59"/>
<protein>
    <recommendedName>
        <fullName evidence="1">diguanylate cyclase</fullName>
        <ecNumber evidence="1">2.7.7.65</ecNumber>
    </recommendedName>
</protein>
<dbReference type="Gene3D" id="3.30.70.270">
    <property type="match status" value="1"/>
</dbReference>
<organism evidence="6 7">
    <name type="scientific">Aquabacterium lacunae</name>
    <dbReference type="NCBI Taxonomy" id="2528630"/>
    <lineage>
        <taxon>Bacteria</taxon>
        <taxon>Pseudomonadati</taxon>
        <taxon>Pseudomonadota</taxon>
        <taxon>Betaproteobacteria</taxon>
        <taxon>Burkholderiales</taxon>
        <taxon>Aquabacterium</taxon>
    </lineage>
</organism>
<evidence type="ECO:0000256" key="4">
    <source>
        <dbReference type="SAM" id="Phobius"/>
    </source>
</evidence>
<dbReference type="EMBL" id="SIXI01000001">
    <property type="protein sequence ID" value="TBO34496.1"/>
    <property type="molecule type" value="Genomic_DNA"/>
</dbReference>
<feature type="region of interest" description="Disordered" evidence="3">
    <location>
        <begin position="82"/>
        <end position="117"/>
    </location>
</feature>
<gene>
    <name evidence="6" type="ORF">EYS42_03560</name>
</gene>